<dbReference type="PROSITE" id="PS50893">
    <property type="entry name" value="ABC_TRANSPORTER_2"/>
    <property type="match status" value="1"/>
</dbReference>
<dbReference type="Pfam" id="PF00005">
    <property type="entry name" value="ABC_tran"/>
    <property type="match status" value="1"/>
</dbReference>
<protein>
    <submittedName>
        <fullName evidence="1">Uncharacterized protein</fullName>
    </submittedName>
</protein>
<feature type="non-terminal residue" evidence="1">
    <location>
        <position position="1"/>
    </location>
</feature>
<dbReference type="InterPro" id="IPR052738">
    <property type="entry name" value="ABC-Tungstate_binding"/>
</dbReference>
<dbReference type="AlphaFoldDB" id="A0A7R8ZTE7"/>
<dbReference type="Gene3D" id="3.40.190.10">
    <property type="entry name" value="Periplasmic binding protein-like II"/>
    <property type="match status" value="3"/>
</dbReference>
<dbReference type="EMBL" id="OB677660">
    <property type="protein sequence ID" value="CAD7236265.1"/>
    <property type="molecule type" value="Genomic_DNA"/>
</dbReference>
<dbReference type="SMART" id="SM00382">
    <property type="entry name" value="AAA"/>
    <property type="match status" value="1"/>
</dbReference>
<dbReference type="InterPro" id="IPR024370">
    <property type="entry name" value="PBP_domain"/>
</dbReference>
<dbReference type="Pfam" id="PF12727">
    <property type="entry name" value="PBP_like"/>
    <property type="match status" value="1"/>
</dbReference>
<proteinExistence type="predicted"/>
<dbReference type="InterPro" id="IPR027417">
    <property type="entry name" value="P-loop_NTPase"/>
</dbReference>
<dbReference type="SUPFAM" id="SSF52540">
    <property type="entry name" value="P-loop containing nucleoside triphosphate hydrolases"/>
    <property type="match status" value="1"/>
</dbReference>
<evidence type="ECO:0000313" key="1">
    <source>
        <dbReference type="EMBL" id="CAD7236265.1"/>
    </source>
</evidence>
<dbReference type="GO" id="GO:0005524">
    <property type="term" value="F:ATP binding"/>
    <property type="evidence" value="ECO:0007669"/>
    <property type="project" value="InterPro"/>
</dbReference>
<dbReference type="GO" id="GO:0003677">
    <property type="term" value="F:DNA binding"/>
    <property type="evidence" value="ECO:0007669"/>
    <property type="project" value="InterPro"/>
</dbReference>
<dbReference type="Pfam" id="PF12728">
    <property type="entry name" value="HTH_17"/>
    <property type="match status" value="1"/>
</dbReference>
<dbReference type="InterPro" id="IPR003593">
    <property type="entry name" value="AAA+_ATPase"/>
</dbReference>
<gene>
    <name evidence="1" type="ORF">CTOB1V02_LOCUS14080</name>
</gene>
<dbReference type="SUPFAM" id="SSF53850">
    <property type="entry name" value="Periplasmic binding protein-like II"/>
    <property type="match status" value="2"/>
</dbReference>
<dbReference type="NCBIfam" id="TIGR01764">
    <property type="entry name" value="excise"/>
    <property type="match status" value="1"/>
</dbReference>
<dbReference type="Gene3D" id="3.40.50.300">
    <property type="entry name" value="P-loop containing nucleotide triphosphate hydrolases"/>
    <property type="match status" value="1"/>
</dbReference>
<dbReference type="InterPro" id="IPR010093">
    <property type="entry name" value="SinI_DNA-bd"/>
</dbReference>
<dbReference type="GO" id="GO:0016887">
    <property type="term" value="F:ATP hydrolysis activity"/>
    <property type="evidence" value="ECO:0007669"/>
    <property type="project" value="InterPro"/>
</dbReference>
<sequence length="664" mass="71774">MGPNGAGKSLLLKLLHGLIEPTEGQVRWAELPPRQVMGRQAMVFQKPVLLRRSVAANLDFVLKARGKDRVRRDTMLAHAGLSHKANQPARLLSGGEAQRLALSRALATDPEVLLLDEPTASLDPASVLAIEQIVSEARNRGVRIIFVTHDIGQARRMADDVVFLHRGRVAEHSPAATFFPDPRSDAARDYLNGRIDSIIVQSTTSTANSGLYDYLLPIFQGEAGITVNVVAVGTGQAIKNAQNCDGDVLLVHAKPSEEKFVADGFGTERTDLMYNDFVIVGPADDPAGVGGMKDVQAALAQIAEKSALFASRGDESGTHKKEMALWSDVGVDPTVASGDWYRETGSGMGATLNTGIGMGAYVMTDRATWISFQNKQDYQIAVQGDEDMFNQYGVILISPDKCPAVNTDAAQDRKVAMTELSLSDHEYLTVKELAELLRLKERKVYDLAAAGAVPCSRVTGKLLFPSADIRDWLERGQSASRGSGTSAPSTRPPIVLGSHDPLLDWAIRQSGCGLATYFDGSHDGLDRFVNAEGVATGLHIRDSGTGEWNRPVVCQHAVKQNAVLTAFAVRRRGLIYSPSDIAPRSIAGLTELRIARRQPGSGTDILLRDLVRQEGQNPDDLDFIGMARTEDEAAEAVRLGQADVAFGLEGVARRYDLGFLPFID</sequence>
<name>A0A7R8ZTE7_9CRUS</name>
<dbReference type="InterPro" id="IPR041657">
    <property type="entry name" value="HTH_17"/>
</dbReference>
<dbReference type="InterPro" id="IPR003439">
    <property type="entry name" value="ABC_transporter-like_ATP-bd"/>
</dbReference>
<dbReference type="OrthoDB" id="10260248at2759"/>
<accession>A0A7R8ZTE7</accession>
<dbReference type="PROSITE" id="PS00211">
    <property type="entry name" value="ABC_TRANSPORTER_1"/>
    <property type="match status" value="1"/>
</dbReference>
<organism evidence="1">
    <name type="scientific">Cyprideis torosa</name>
    <dbReference type="NCBI Taxonomy" id="163714"/>
    <lineage>
        <taxon>Eukaryota</taxon>
        <taxon>Metazoa</taxon>
        <taxon>Ecdysozoa</taxon>
        <taxon>Arthropoda</taxon>
        <taxon>Crustacea</taxon>
        <taxon>Oligostraca</taxon>
        <taxon>Ostracoda</taxon>
        <taxon>Podocopa</taxon>
        <taxon>Podocopida</taxon>
        <taxon>Cytherocopina</taxon>
        <taxon>Cytheroidea</taxon>
        <taxon>Cytherideidae</taxon>
        <taxon>Cyprideis</taxon>
    </lineage>
</organism>
<dbReference type="PANTHER" id="PTHR37945">
    <property type="entry name" value="EXTRACELLULAR TUNGSTATE BINDING PROTEIN"/>
    <property type="match status" value="1"/>
</dbReference>
<dbReference type="PANTHER" id="PTHR37945:SF1">
    <property type="entry name" value="EXTRACELLULAR TUNGSTATE BINDING PROTEIN"/>
    <property type="match status" value="1"/>
</dbReference>
<reference evidence="1" key="1">
    <citation type="submission" date="2020-11" db="EMBL/GenBank/DDBJ databases">
        <authorList>
            <person name="Tran Van P."/>
        </authorList>
    </citation>
    <scope>NUCLEOTIDE SEQUENCE</scope>
</reference>
<dbReference type="InterPro" id="IPR017871">
    <property type="entry name" value="ABC_transporter-like_CS"/>
</dbReference>
<dbReference type="Pfam" id="PF12849">
    <property type="entry name" value="PBP_like_2"/>
    <property type="match status" value="1"/>
</dbReference>